<feature type="transmembrane region" description="Helical" evidence="7">
    <location>
        <begin position="39"/>
        <end position="59"/>
    </location>
</feature>
<feature type="domain" description="Major facilitator superfamily (MFS) profile" evidence="8">
    <location>
        <begin position="1"/>
        <end position="384"/>
    </location>
</feature>
<feature type="transmembrane region" description="Helical" evidence="7">
    <location>
        <begin position="135"/>
        <end position="155"/>
    </location>
</feature>
<evidence type="ECO:0000259" key="8">
    <source>
        <dbReference type="PROSITE" id="PS50850"/>
    </source>
</evidence>
<keyword evidence="10" id="KW-1185">Reference proteome</keyword>
<comment type="subcellular location">
    <subcellularLocation>
        <location evidence="1">Cell membrane</location>
        <topology evidence="1">Multi-pass membrane protein</topology>
    </subcellularLocation>
</comment>
<evidence type="ECO:0000256" key="7">
    <source>
        <dbReference type="SAM" id="Phobius"/>
    </source>
</evidence>
<accession>A0A8J3JGF1</accession>
<feature type="transmembrane region" description="Helical" evidence="7">
    <location>
        <begin position="71"/>
        <end position="91"/>
    </location>
</feature>
<feature type="transmembrane region" description="Helical" evidence="7">
    <location>
        <begin position="12"/>
        <end position="33"/>
    </location>
</feature>
<organism evidence="9 10">
    <name type="scientific">Actinocatenispora rupis</name>
    <dbReference type="NCBI Taxonomy" id="519421"/>
    <lineage>
        <taxon>Bacteria</taxon>
        <taxon>Bacillati</taxon>
        <taxon>Actinomycetota</taxon>
        <taxon>Actinomycetes</taxon>
        <taxon>Micromonosporales</taxon>
        <taxon>Micromonosporaceae</taxon>
        <taxon>Actinocatenispora</taxon>
    </lineage>
</organism>
<sequence length="384" mass="38233">MSLVNETTPVTRWLVLIRVVNRLGAFSMGFLGLRLSHDLGAALAVTGAVLAVFGACTIPSRLLGGVLATRFGARPALLTGLVASAAAQTAIALGPSVPVVAVGAVALGLAYEIVEPATQGLVAQSVPPERRAGSYSLLWAALSVAGVAAGAVAAVVSRWSIGALFLVDAGTSLVAAAVVLLRLPAVARTRSRGTWRAAVSGRLLAWTGVGCVSATLLMVVVFMLPLTVAAGGHSPSVTGGLLAVAAAAAIGAQRFVARWERRVAAPVMLLTGYALLTAALLGWAWGTLPALVAGAALEGASGALLLGTQQAVASRMAPPDAAAGVLTVYGLSWGVGTVVAPLVGARLLAAGAPALWLTCAATAAVLALGHGLHHALVRPARVAA</sequence>
<protein>
    <recommendedName>
        <fullName evidence="8">Major facilitator superfamily (MFS) profile domain-containing protein</fullName>
    </recommendedName>
</protein>
<dbReference type="PANTHER" id="PTHR23517:SF2">
    <property type="entry name" value="MULTIDRUG RESISTANCE PROTEIN MDTH"/>
    <property type="match status" value="1"/>
</dbReference>
<dbReference type="Gene3D" id="1.20.1250.20">
    <property type="entry name" value="MFS general substrate transporter like domains"/>
    <property type="match status" value="1"/>
</dbReference>
<feature type="transmembrane region" description="Helical" evidence="7">
    <location>
        <begin position="354"/>
        <end position="372"/>
    </location>
</feature>
<dbReference type="AlphaFoldDB" id="A0A8J3JGF1"/>
<dbReference type="GO" id="GO:0022857">
    <property type="term" value="F:transmembrane transporter activity"/>
    <property type="evidence" value="ECO:0007669"/>
    <property type="project" value="InterPro"/>
</dbReference>
<evidence type="ECO:0000256" key="1">
    <source>
        <dbReference type="ARBA" id="ARBA00004651"/>
    </source>
</evidence>
<dbReference type="SUPFAM" id="SSF103473">
    <property type="entry name" value="MFS general substrate transporter"/>
    <property type="match status" value="1"/>
</dbReference>
<dbReference type="Pfam" id="PF07690">
    <property type="entry name" value="MFS_1"/>
    <property type="match status" value="1"/>
</dbReference>
<dbReference type="PROSITE" id="PS50850">
    <property type="entry name" value="MFS"/>
    <property type="match status" value="1"/>
</dbReference>
<dbReference type="RefSeq" id="WP_203664416.1">
    <property type="nucleotide sequence ID" value="NZ_BAAAZM010000004.1"/>
</dbReference>
<keyword evidence="6 7" id="KW-0472">Membrane</keyword>
<feature type="transmembrane region" description="Helical" evidence="7">
    <location>
        <begin position="97"/>
        <end position="114"/>
    </location>
</feature>
<keyword evidence="4 7" id="KW-0812">Transmembrane</keyword>
<feature type="transmembrane region" description="Helical" evidence="7">
    <location>
        <begin position="236"/>
        <end position="256"/>
    </location>
</feature>
<keyword evidence="3" id="KW-1003">Cell membrane</keyword>
<dbReference type="PANTHER" id="PTHR23517">
    <property type="entry name" value="RESISTANCE PROTEIN MDTM, PUTATIVE-RELATED-RELATED"/>
    <property type="match status" value="1"/>
</dbReference>
<evidence type="ECO:0000256" key="5">
    <source>
        <dbReference type="ARBA" id="ARBA00022989"/>
    </source>
</evidence>
<feature type="transmembrane region" description="Helical" evidence="7">
    <location>
        <begin position="291"/>
        <end position="309"/>
    </location>
</feature>
<evidence type="ECO:0000256" key="2">
    <source>
        <dbReference type="ARBA" id="ARBA00022448"/>
    </source>
</evidence>
<reference evidence="9" key="1">
    <citation type="submission" date="2021-01" db="EMBL/GenBank/DDBJ databases">
        <title>Whole genome shotgun sequence of Actinocatenispora rupis NBRC 107355.</title>
        <authorList>
            <person name="Komaki H."/>
            <person name="Tamura T."/>
        </authorList>
    </citation>
    <scope>NUCLEOTIDE SEQUENCE</scope>
    <source>
        <strain evidence="9">NBRC 107355</strain>
    </source>
</reference>
<dbReference type="EMBL" id="BOMB01000049">
    <property type="protein sequence ID" value="GID15912.1"/>
    <property type="molecule type" value="Genomic_DNA"/>
</dbReference>
<dbReference type="InterPro" id="IPR011701">
    <property type="entry name" value="MFS"/>
</dbReference>
<comment type="caution">
    <text evidence="9">The sequence shown here is derived from an EMBL/GenBank/DDBJ whole genome shotgun (WGS) entry which is preliminary data.</text>
</comment>
<evidence type="ECO:0000256" key="4">
    <source>
        <dbReference type="ARBA" id="ARBA00022692"/>
    </source>
</evidence>
<evidence type="ECO:0000313" key="9">
    <source>
        <dbReference type="EMBL" id="GID15912.1"/>
    </source>
</evidence>
<evidence type="ECO:0000256" key="3">
    <source>
        <dbReference type="ARBA" id="ARBA00022475"/>
    </source>
</evidence>
<gene>
    <name evidence="9" type="ORF">Aru02nite_68010</name>
</gene>
<keyword evidence="5 7" id="KW-1133">Transmembrane helix</keyword>
<dbReference type="Proteomes" id="UP000612808">
    <property type="component" value="Unassembled WGS sequence"/>
</dbReference>
<dbReference type="InterPro" id="IPR020846">
    <property type="entry name" value="MFS_dom"/>
</dbReference>
<feature type="transmembrane region" description="Helical" evidence="7">
    <location>
        <begin position="263"/>
        <end position="285"/>
    </location>
</feature>
<feature type="transmembrane region" description="Helical" evidence="7">
    <location>
        <begin position="161"/>
        <end position="183"/>
    </location>
</feature>
<evidence type="ECO:0000313" key="10">
    <source>
        <dbReference type="Proteomes" id="UP000612808"/>
    </source>
</evidence>
<evidence type="ECO:0000256" key="6">
    <source>
        <dbReference type="ARBA" id="ARBA00023136"/>
    </source>
</evidence>
<proteinExistence type="predicted"/>
<dbReference type="InterPro" id="IPR050171">
    <property type="entry name" value="MFS_Transporters"/>
</dbReference>
<name>A0A8J3JGF1_9ACTN</name>
<dbReference type="InterPro" id="IPR036259">
    <property type="entry name" value="MFS_trans_sf"/>
</dbReference>
<keyword evidence="2" id="KW-0813">Transport</keyword>
<dbReference type="GO" id="GO:0005886">
    <property type="term" value="C:plasma membrane"/>
    <property type="evidence" value="ECO:0007669"/>
    <property type="project" value="UniProtKB-SubCell"/>
</dbReference>
<feature type="transmembrane region" description="Helical" evidence="7">
    <location>
        <begin position="203"/>
        <end position="224"/>
    </location>
</feature>
<feature type="transmembrane region" description="Helical" evidence="7">
    <location>
        <begin position="321"/>
        <end position="342"/>
    </location>
</feature>